<dbReference type="KEGG" id="eff:skT53_33670"/>
<name>A0A7I8DGB4_9BACL</name>
<dbReference type="EMBL" id="AP023366">
    <property type="protein sequence ID" value="BCJ88382.1"/>
    <property type="molecule type" value="Genomic_DNA"/>
</dbReference>
<evidence type="ECO:0008006" key="3">
    <source>
        <dbReference type="Google" id="ProtNLM"/>
    </source>
</evidence>
<gene>
    <name evidence="1" type="ORF">skT53_33670</name>
</gene>
<reference evidence="1 2" key="1">
    <citation type="submission" date="2020-08" db="EMBL/GenBank/DDBJ databases">
        <title>Complete Genome Sequence of Effusibacillus dendaii Strain skT53, Isolated from Farmland soil.</title>
        <authorList>
            <person name="Konishi T."/>
            <person name="Kawasaki H."/>
        </authorList>
    </citation>
    <scope>NUCLEOTIDE SEQUENCE [LARGE SCALE GENOMIC DNA]</scope>
    <source>
        <strain evidence="2">skT53</strain>
    </source>
</reference>
<evidence type="ECO:0000313" key="1">
    <source>
        <dbReference type="EMBL" id="BCJ88382.1"/>
    </source>
</evidence>
<accession>A0A7I8DGB4</accession>
<dbReference type="RefSeq" id="WP_200758999.1">
    <property type="nucleotide sequence ID" value="NZ_AP023366.1"/>
</dbReference>
<sequence>MPSTKLKKVVTGVALTLAAPVVLPIAKNVLQPLLVLGRKGASELANRTRYAMEYTREEIEDFIAEAQFERMKRKFDRELGLTPEENK</sequence>
<dbReference type="AlphaFoldDB" id="A0A7I8DGB4"/>
<dbReference type="Proteomes" id="UP000593802">
    <property type="component" value="Chromosome"/>
</dbReference>
<keyword evidence="2" id="KW-1185">Reference proteome</keyword>
<proteinExistence type="predicted"/>
<organism evidence="1 2">
    <name type="scientific">Effusibacillus dendaii</name>
    <dbReference type="NCBI Taxonomy" id="2743772"/>
    <lineage>
        <taxon>Bacteria</taxon>
        <taxon>Bacillati</taxon>
        <taxon>Bacillota</taxon>
        <taxon>Bacilli</taxon>
        <taxon>Bacillales</taxon>
        <taxon>Alicyclobacillaceae</taxon>
        <taxon>Effusibacillus</taxon>
    </lineage>
</organism>
<evidence type="ECO:0000313" key="2">
    <source>
        <dbReference type="Proteomes" id="UP000593802"/>
    </source>
</evidence>
<protein>
    <recommendedName>
        <fullName evidence="3">DUF5132 domain-containing protein</fullName>
    </recommendedName>
</protein>